<accession>A0A6N8J5N9</accession>
<sequence length="210" mass="23254">MECIIFDCDGVLVDSEVINNRVLLEMTAEYGVSMDLSEAVEEFSGIRLREAIRALQRRATRPFPENLEQDFRARTYEIFKKEMQPVPGVKAVLDGLKIPFCVASSGPVEKIKLNLTVTGLIGYFENRIFSGYDIGSWKPDPGIFLYAAENMGFDPSVCAVVEDSKAGITAAVRGGFIPYGYAKPFNGKELEKEGAKVFYNMSELPGLLSL</sequence>
<dbReference type="SFLD" id="SFLDG01135">
    <property type="entry name" value="C1.5.6:_HAD__Beta-PGM__Phospha"/>
    <property type="match status" value="1"/>
</dbReference>
<keyword evidence="6" id="KW-1185">Reference proteome</keyword>
<comment type="caution">
    <text evidence="5">The sequence shown here is derived from an EMBL/GenBank/DDBJ whole genome shotgun (WGS) entry which is preliminary data.</text>
</comment>
<evidence type="ECO:0000256" key="3">
    <source>
        <dbReference type="ARBA" id="ARBA00022723"/>
    </source>
</evidence>
<dbReference type="Gene3D" id="1.10.150.240">
    <property type="entry name" value="Putative phosphatase, domain 2"/>
    <property type="match status" value="1"/>
</dbReference>
<name>A0A6N8J5N9_9BACT</name>
<keyword evidence="5" id="KW-0378">Hydrolase</keyword>
<dbReference type="GO" id="GO:0016787">
    <property type="term" value="F:hydrolase activity"/>
    <property type="evidence" value="ECO:0007669"/>
    <property type="project" value="UniProtKB-KW"/>
</dbReference>
<dbReference type="SUPFAM" id="SSF56784">
    <property type="entry name" value="HAD-like"/>
    <property type="match status" value="1"/>
</dbReference>
<comment type="similarity">
    <text evidence="2">Belongs to the HAD-like hydrolase superfamily. CbbY/CbbZ/Gph/YieH family.</text>
</comment>
<reference evidence="5 6" key="1">
    <citation type="submission" date="2019-12" db="EMBL/GenBank/DDBJ databases">
        <title>The draft genomic sequence of strain Chitinophaga oryziterrae JCM 16595.</title>
        <authorList>
            <person name="Zhang X."/>
        </authorList>
    </citation>
    <scope>NUCLEOTIDE SEQUENCE [LARGE SCALE GENOMIC DNA]</scope>
    <source>
        <strain evidence="5 6">JCM 16595</strain>
    </source>
</reference>
<dbReference type="InterPro" id="IPR023214">
    <property type="entry name" value="HAD_sf"/>
</dbReference>
<dbReference type="InterPro" id="IPR051600">
    <property type="entry name" value="Beta-PGM-like"/>
</dbReference>
<evidence type="ECO:0000313" key="5">
    <source>
        <dbReference type="EMBL" id="MVT40363.1"/>
    </source>
</evidence>
<dbReference type="GO" id="GO:0046872">
    <property type="term" value="F:metal ion binding"/>
    <property type="evidence" value="ECO:0007669"/>
    <property type="project" value="UniProtKB-KW"/>
</dbReference>
<comment type="cofactor">
    <cofactor evidence="1">
        <name>Mg(2+)</name>
        <dbReference type="ChEBI" id="CHEBI:18420"/>
    </cofactor>
</comment>
<dbReference type="RefSeq" id="WP_157298996.1">
    <property type="nucleotide sequence ID" value="NZ_BAAAZB010000005.1"/>
</dbReference>
<dbReference type="AlphaFoldDB" id="A0A6N8J5N9"/>
<dbReference type="SFLD" id="SFLDG01129">
    <property type="entry name" value="C1.5:_HAD__Beta-PGM__Phosphata"/>
    <property type="match status" value="1"/>
</dbReference>
<keyword evidence="3" id="KW-0479">Metal-binding</keyword>
<dbReference type="Proteomes" id="UP000468388">
    <property type="component" value="Unassembled WGS sequence"/>
</dbReference>
<protein>
    <submittedName>
        <fullName evidence="5">HAD-IA family hydrolase</fullName>
    </submittedName>
</protein>
<dbReference type="SFLD" id="SFLDS00003">
    <property type="entry name" value="Haloacid_Dehalogenase"/>
    <property type="match status" value="1"/>
</dbReference>
<dbReference type="OrthoDB" id="9797743at2"/>
<proteinExistence type="inferred from homology"/>
<evidence type="ECO:0000313" key="6">
    <source>
        <dbReference type="Proteomes" id="UP000468388"/>
    </source>
</evidence>
<dbReference type="PANTHER" id="PTHR46193">
    <property type="entry name" value="6-PHOSPHOGLUCONATE PHOSPHATASE"/>
    <property type="match status" value="1"/>
</dbReference>
<evidence type="ECO:0000256" key="4">
    <source>
        <dbReference type="ARBA" id="ARBA00022842"/>
    </source>
</evidence>
<evidence type="ECO:0000256" key="1">
    <source>
        <dbReference type="ARBA" id="ARBA00001946"/>
    </source>
</evidence>
<evidence type="ECO:0000256" key="2">
    <source>
        <dbReference type="ARBA" id="ARBA00006171"/>
    </source>
</evidence>
<dbReference type="EMBL" id="WRXO01000001">
    <property type="protein sequence ID" value="MVT40363.1"/>
    <property type="molecule type" value="Genomic_DNA"/>
</dbReference>
<dbReference type="PANTHER" id="PTHR46193:SF10">
    <property type="entry name" value="6-PHOSPHOGLUCONATE PHOSPHATASE"/>
    <property type="match status" value="1"/>
</dbReference>
<gene>
    <name evidence="5" type="ORF">GO495_07200</name>
</gene>
<organism evidence="5 6">
    <name type="scientific">Chitinophaga oryziterrae</name>
    <dbReference type="NCBI Taxonomy" id="1031224"/>
    <lineage>
        <taxon>Bacteria</taxon>
        <taxon>Pseudomonadati</taxon>
        <taxon>Bacteroidota</taxon>
        <taxon>Chitinophagia</taxon>
        <taxon>Chitinophagales</taxon>
        <taxon>Chitinophagaceae</taxon>
        <taxon>Chitinophaga</taxon>
    </lineage>
</organism>
<dbReference type="InterPro" id="IPR006439">
    <property type="entry name" value="HAD-SF_hydro_IA"/>
</dbReference>
<dbReference type="InterPro" id="IPR023198">
    <property type="entry name" value="PGP-like_dom2"/>
</dbReference>
<dbReference type="Pfam" id="PF00702">
    <property type="entry name" value="Hydrolase"/>
    <property type="match status" value="1"/>
</dbReference>
<keyword evidence="4" id="KW-0460">Magnesium</keyword>
<dbReference type="NCBIfam" id="TIGR01509">
    <property type="entry name" value="HAD-SF-IA-v3"/>
    <property type="match status" value="1"/>
</dbReference>
<dbReference type="Gene3D" id="3.40.50.1000">
    <property type="entry name" value="HAD superfamily/HAD-like"/>
    <property type="match status" value="1"/>
</dbReference>
<dbReference type="CDD" id="cd07526">
    <property type="entry name" value="HAD_BPGM_like"/>
    <property type="match status" value="1"/>
</dbReference>
<dbReference type="InterPro" id="IPR036412">
    <property type="entry name" value="HAD-like_sf"/>
</dbReference>